<dbReference type="Gene3D" id="3.30.1490.120">
    <property type="entry name" value="RNA polymerase Rpb7-like, N-terminal domain"/>
    <property type="match status" value="1"/>
</dbReference>
<dbReference type="OrthoDB" id="10250504at2759"/>
<dbReference type="Proteomes" id="UP000311919">
    <property type="component" value="Unassembled WGS sequence"/>
</dbReference>
<organism evidence="3 4">
    <name type="scientific">Schistosoma japonicum</name>
    <name type="common">Blood fluke</name>
    <dbReference type="NCBI Taxonomy" id="6182"/>
    <lineage>
        <taxon>Eukaryota</taxon>
        <taxon>Metazoa</taxon>
        <taxon>Spiralia</taxon>
        <taxon>Lophotrochozoa</taxon>
        <taxon>Platyhelminthes</taxon>
        <taxon>Trematoda</taxon>
        <taxon>Digenea</taxon>
        <taxon>Strigeidida</taxon>
        <taxon>Schistosomatoidea</taxon>
        <taxon>Schistosomatidae</taxon>
        <taxon>Schistosoma</taxon>
    </lineage>
</organism>
<name>A0A4Z2CTI3_SCHJA</name>
<evidence type="ECO:0000313" key="3">
    <source>
        <dbReference type="EMBL" id="TNN07576.1"/>
    </source>
</evidence>
<comment type="caution">
    <text evidence="3">The sequence shown here is derived from an EMBL/GenBank/DDBJ whole genome shotgun (WGS) entry which is preliminary data.</text>
</comment>
<dbReference type="AlphaFoldDB" id="A0A4Z2CTI3"/>
<sequence>MESCTWSFCVPVYPINFTQLTRSLLQHVTSYVNKFVPDLKGILVDYDARSLQVITEVDYSDRTVPTGFTCCRFVIHPELNYLLVHGKIKVSVFCPYLGLEVDAIVSMVRPQFILCRTEISNVMISLPRLSAESVMKKEEFDFTMLKPFDKIRVKLTQVDISFGSSILQGELIKCLSQPLLKYSKAQHKHQAHSACINSSSGKAIKVSDDTTNSQTATSVHEDSSNAVACAHNLSNVTTPKAKKSKIQKLDVSFQEVVGDYTESLLTNKNTSANSRNKSHRENSVSKVLKEEDNLDSEEFIPALLNEALLQCGRKYKSSHQLPSATVKEEPT</sequence>
<gene>
    <name evidence="3" type="ORF">EWB00_007626</name>
</gene>
<keyword evidence="1" id="KW-0240">DNA-directed RNA polymerase</keyword>
<proteinExistence type="predicted"/>
<dbReference type="InterPro" id="IPR036898">
    <property type="entry name" value="RNA_pol_Rpb7-like_N_sf"/>
</dbReference>
<evidence type="ECO:0000256" key="2">
    <source>
        <dbReference type="ARBA" id="ARBA00023163"/>
    </source>
</evidence>
<accession>A0A4Z2CTI3</accession>
<evidence type="ECO:0000256" key="1">
    <source>
        <dbReference type="ARBA" id="ARBA00022478"/>
    </source>
</evidence>
<dbReference type="EMBL" id="SKCS01000426">
    <property type="protein sequence ID" value="TNN07576.1"/>
    <property type="molecule type" value="Genomic_DNA"/>
</dbReference>
<keyword evidence="2" id="KW-0804">Transcription</keyword>
<evidence type="ECO:0000313" key="4">
    <source>
        <dbReference type="Proteomes" id="UP000311919"/>
    </source>
</evidence>
<protein>
    <submittedName>
        <fullName evidence="3">Uncharacterized protein</fullName>
    </submittedName>
</protein>
<keyword evidence="4" id="KW-1185">Reference proteome</keyword>
<dbReference type="GO" id="GO:0000428">
    <property type="term" value="C:DNA-directed RNA polymerase complex"/>
    <property type="evidence" value="ECO:0007669"/>
    <property type="project" value="UniProtKB-KW"/>
</dbReference>
<reference evidence="3 4" key="1">
    <citation type="submission" date="2019-03" db="EMBL/GenBank/DDBJ databases">
        <title>An improved genome assembly of the fluke Schistosoma japonicum.</title>
        <authorList>
            <person name="Hu W."/>
            <person name="Luo F."/>
            <person name="Yin M."/>
            <person name="Mo X."/>
            <person name="Sun C."/>
            <person name="Wu Q."/>
            <person name="Zhu B."/>
            <person name="Xiang M."/>
            <person name="Wang J."/>
            <person name="Wang Y."/>
            <person name="Zhang T."/>
            <person name="Xu B."/>
            <person name="Zheng H."/>
            <person name="Feng Z."/>
        </authorList>
    </citation>
    <scope>NUCLEOTIDE SEQUENCE [LARGE SCALE GENOMIC DNA]</scope>
    <source>
        <strain evidence="3">HuSjv2</strain>
        <tissue evidence="3">Worms</tissue>
    </source>
</reference>